<keyword evidence="5" id="KW-1185">Reference proteome</keyword>
<gene>
    <name evidence="4" type="ORF">D9Q98_000737</name>
</gene>
<organism evidence="4 5">
    <name type="scientific">Chlorella vulgaris</name>
    <name type="common">Green alga</name>
    <dbReference type="NCBI Taxonomy" id="3077"/>
    <lineage>
        <taxon>Eukaryota</taxon>
        <taxon>Viridiplantae</taxon>
        <taxon>Chlorophyta</taxon>
        <taxon>core chlorophytes</taxon>
        <taxon>Trebouxiophyceae</taxon>
        <taxon>Chlorellales</taxon>
        <taxon>Chlorellaceae</taxon>
        <taxon>Chlorella clade</taxon>
        <taxon>Chlorella</taxon>
    </lineage>
</organism>
<protein>
    <recommendedName>
        <fullName evidence="3">NAC-A/B domain-containing protein</fullName>
    </recommendedName>
</protein>
<dbReference type="OrthoDB" id="3169036at2759"/>
<proteinExistence type="predicted"/>
<evidence type="ECO:0000313" key="4">
    <source>
        <dbReference type="EMBL" id="KAI3438303.1"/>
    </source>
</evidence>
<dbReference type="InterPro" id="IPR038187">
    <property type="entry name" value="NAC_A/B_dom_sf"/>
</dbReference>
<name>A0A9D4TYU6_CHLVU</name>
<feature type="domain" description="NAC-A/B" evidence="3">
    <location>
        <begin position="47"/>
        <end position="112"/>
    </location>
</feature>
<dbReference type="InterPro" id="IPR044034">
    <property type="entry name" value="NAC-like_UBA"/>
</dbReference>
<dbReference type="GO" id="GO:0005854">
    <property type="term" value="C:nascent polypeptide-associated complex"/>
    <property type="evidence" value="ECO:0007669"/>
    <property type="project" value="InterPro"/>
</dbReference>
<dbReference type="CDD" id="cd22054">
    <property type="entry name" value="NAC_NACA"/>
    <property type="match status" value="1"/>
</dbReference>
<dbReference type="InterPro" id="IPR016641">
    <property type="entry name" value="EGD2/NACA0like"/>
</dbReference>
<evidence type="ECO:0000313" key="5">
    <source>
        <dbReference type="Proteomes" id="UP001055712"/>
    </source>
</evidence>
<reference evidence="4" key="1">
    <citation type="journal article" date="2019" name="Plant J.">
        <title>Chlorella vulgaris genome assembly and annotation reveals the molecular basis for metabolic acclimation to high light conditions.</title>
        <authorList>
            <person name="Cecchin M."/>
            <person name="Marcolungo L."/>
            <person name="Rossato M."/>
            <person name="Girolomoni L."/>
            <person name="Cosentino E."/>
            <person name="Cuine S."/>
            <person name="Li-Beisson Y."/>
            <person name="Delledonne M."/>
            <person name="Ballottari M."/>
        </authorList>
    </citation>
    <scope>NUCLEOTIDE SEQUENCE</scope>
    <source>
        <strain evidence="4">211/11P</strain>
    </source>
</reference>
<feature type="compositionally biased region" description="Acidic residues" evidence="2">
    <location>
        <begin position="141"/>
        <end position="156"/>
    </location>
</feature>
<evidence type="ECO:0000259" key="3">
    <source>
        <dbReference type="PROSITE" id="PS51151"/>
    </source>
</evidence>
<dbReference type="PANTHER" id="PTHR21713">
    <property type="entry name" value="NASCENT POLYPEPTIDE ASSOCIATED COMPLEX ALPHA SUBUNIT-RELATED"/>
    <property type="match status" value="1"/>
</dbReference>
<dbReference type="EMBL" id="SIDB01000001">
    <property type="protein sequence ID" value="KAI3438303.1"/>
    <property type="molecule type" value="Genomic_DNA"/>
</dbReference>
<feature type="region of interest" description="Disordered" evidence="2">
    <location>
        <begin position="1"/>
        <end position="61"/>
    </location>
</feature>
<dbReference type="AlphaFoldDB" id="A0A9D4TYU6"/>
<dbReference type="Gene3D" id="2.20.70.30">
    <property type="entry name" value="Nascent polypeptide-associated complex domain"/>
    <property type="match status" value="1"/>
</dbReference>
<reference evidence="4" key="2">
    <citation type="submission" date="2020-11" db="EMBL/GenBank/DDBJ databases">
        <authorList>
            <person name="Cecchin M."/>
            <person name="Marcolungo L."/>
            <person name="Rossato M."/>
            <person name="Girolomoni L."/>
            <person name="Cosentino E."/>
            <person name="Cuine S."/>
            <person name="Li-Beisson Y."/>
            <person name="Delledonne M."/>
            <person name="Ballottari M."/>
        </authorList>
    </citation>
    <scope>NUCLEOTIDE SEQUENCE</scope>
    <source>
        <strain evidence="4">211/11P</strain>
        <tissue evidence="4">Whole cell</tissue>
    </source>
</reference>
<dbReference type="PROSITE" id="PS51151">
    <property type="entry name" value="NAC_AB"/>
    <property type="match status" value="1"/>
</dbReference>
<comment type="caution">
    <text evidence="4">The sequence shown here is derived from an EMBL/GenBank/DDBJ whole genome shotgun (WGS) entry which is preliminary data.</text>
</comment>
<dbReference type="Pfam" id="PF19026">
    <property type="entry name" value="UBA_HYPK"/>
    <property type="match status" value="1"/>
</dbReference>
<evidence type="ECO:0000256" key="2">
    <source>
        <dbReference type="SAM" id="MobiDB-lite"/>
    </source>
</evidence>
<dbReference type="PIRSF" id="PIRSF015901">
    <property type="entry name" value="NAC_alpha"/>
    <property type="match status" value="1"/>
</dbReference>
<feature type="region of interest" description="Disordered" evidence="2">
    <location>
        <begin position="124"/>
        <end position="159"/>
    </location>
</feature>
<dbReference type="FunFam" id="1.10.8.10:FF:000006">
    <property type="entry name" value="Putative nascent polypeptide-associated complex subunit alpha"/>
    <property type="match status" value="1"/>
</dbReference>
<accession>A0A9D4TYU6</accession>
<sequence length="196" mass="20930">MSKVEAEAIETVEDVEEDEEELDDDVSSDEDDVGEGGEEGGARGKQSRSEKKSRKAMQKLGMKPVPGVMRVQIRKSKNILFVINKPDVYKSPSSDTYVIFGEAKIEDLSAQAAGAAAEQFRMADAMGGGGSGPAPTRAAEVVEEEEEEGEEVDESGVEAKDIELVMTQAGVSRTKAVKALKNADGDIVSAIMELTM</sequence>
<feature type="compositionally biased region" description="Acidic residues" evidence="2">
    <location>
        <begin position="7"/>
        <end position="38"/>
    </location>
</feature>
<dbReference type="Pfam" id="PF01849">
    <property type="entry name" value="NAC"/>
    <property type="match status" value="1"/>
</dbReference>
<dbReference type="InterPro" id="IPR002715">
    <property type="entry name" value="Nas_poly-pep-assoc_cplx_dom"/>
</dbReference>
<evidence type="ECO:0000256" key="1">
    <source>
        <dbReference type="ARBA" id="ARBA00004000"/>
    </source>
</evidence>
<dbReference type="FunFam" id="2.20.70.30:FF:000002">
    <property type="entry name" value="Nascent polypeptide-associated complex (NAC), alpha subunit"/>
    <property type="match status" value="1"/>
</dbReference>
<dbReference type="SMART" id="SM01407">
    <property type="entry name" value="NAC"/>
    <property type="match status" value="1"/>
</dbReference>
<comment type="function">
    <text evidence="1">May promote appropriate targeting of ribosome-nascent polypeptide complexes.</text>
</comment>
<dbReference type="Gene3D" id="1.10.8.10">
    <property type="entry name" value="DNA helicase RuvA subunit, C-terminal domain"/>
    <property type="match status" value="1"/>
</dbReference>
<dbReference type="Proteomes" id="UP001055712">
    <property type="component" value="Unassembled WGS sequence"/>
</dbReference>
<dbReference type="CDD" id="cd14358">
    <property type="entry name" value="UBA_NAC_euk"/>
    <property type="match status" value="1"/>
</dbReference>